<feature type="non-terminal residue" evidence="2">
    <location>
        <position position="1"/>
    </location>
</feature>
<keyword evidence="1" id="KW-0175">Coiled coil</keyword>
<dbReference type="EMBL" id="JBHSWW010000644">
    <property type="protein sequence ID" value="MFC6755248.1"/>
    <property type="molecule type" value="Genomic_DNA"/>
</dbReference>
<feature type="coiled-coil region" evidence="1">
    <location>
        <begin position="2"/>
        <end position="29"/>
    </location>
</feature>
<name>A0ABD5SI81_9EURY</name>
<protein>
    <submittedName>
        <fullName evidence="2">Uncharacterized protein</fullName>
    </submittedName>
</protein>
<accession>A0ABD5SI81</accession>
<evidence type="ECO:0000313" key="2">
    <source>
        <dbReference type="EMBL" id="MFC6755248.1"/>
    </source>
</evidence>
<proteinExistence type="predicted"/>
<sequence>RLAEQDKDIENMRLLNAQLKERMESQMVKMDGIREYFEHKLKSAQSGEKESIESLRKQYELEMQLKVEAATSELQDMIQMRDMELMYRNEQESSLNEEVARLRDEVQNLVSNSGNEVLSHLQERGINFVAYQPGAGHITIPVADLTVYTESPQDYAAKKCGLTPVQYRTWLVHYQNPSCCALNSDGSVCGVPIDRIHNPNDFHP</sequence>
<dbReference type="AlphaFoldDB" id="A0ABD5SI81"/>
<gene>
    <name evidence="2" type="ORF">ACFQEU_17510</name>
</gene>
<evidence type="ECO:0000313" key="3">
    <source>
        <dbReference type="Proteomes" id="UP001596442"/>
    </source>
</evidence>
<feature type="non-terminal residue" evidence="2">
    <location>
        <position position="204"/>
    </location>
</feature>
<evidence type="ECO:0000256" key="1">
    <source>
        <dbReference type="SAM" id="Coils"/>
    </source>
</evidence>
<reference evidence="2 3" key="1">
    <citation type="journal article" date="2019" name="Int. J. Syst. Evol. Microbiol.">
        <title>The Global Catalogue of Microorganisms (GCM) 10K type strain sequencing project: providing services to taxonomists for standard genome sequencing and annotation.</title>
        <authorList>
            <consortium name="The Broad Institute Genomics Platform"/>
            <consortium name="The Broad Institute Genome Sequencing Center for Infectious Disease"/>
            <person name="Wu L."/>
            <person name="Ma J."/>
        </authorList>
    </citation>
    <scope>NUCLEOTIDE SEQUENCE [LARGE SCALE GENOMIC DNA]</scope>
    <source>
        <strain evidence="2 3">CGMCC 1.3239</strain>
    </source>
</reference>
<keyword evidence="3" id="KW-1185">Reference proteome</keyword>
<dbReference type="Proteomes" id="UP001596442">
    <property type="component" value="Unassembled WGS sequence"/>
</dbReference>
<organism evidence="2 3">
    <name type="scientific">Halorubrum tibetense</name>
    <dbReference type="NCBI Taxonomy" id="175631"/>
    <lineage>
        <taxon>Archaea</taxon>
        <taxon>Methanobacteriati</taxon>
        <taxon>Methanobacteriota</taxon>
        <taxon>Stenosarchaea group</taxon>
        <taxon>Halobacteria</taxon>
        <taxon>Halobacteriales</taxon>
        <taxon>Haloferacaceae</taxon>
        <taxon>Halorubrum</taxon>
    </lineage>
</organism>
<comment type="caution">
    <text evidence="2">The sequence shown here is derived from an EMBL/GenBank/DDBJ whole genome shotgun (WGS) entry which is preliminary data.</text>
</comment>
<dbReference type="RefSeq" id="WP_379784228.1">
    <property type="nucleotide sequence ID" value="NZ_JBHSWW010000644.1"/>
</dbReference>